<dbReference type="PANTHER" id="PTHR39664">
    <property type="match status" value="1"/>
</dbReference>
<dbReference type="InterPro" id="IPR029060">
    <property type="entry name" value="PIN-like_dom_sf"/>
</dbReference>
<dbReference type="SUPFAM" id="SSF88723">
    <property type="entry name" value="PIN domain-like"/>
    <property type="match status" value="1"/>
</dbReference>
<accession>A0A7V5U360</accession>
<sequence length="132" mass="14961">MKNTAVVDTNVIIRYLVGDHPEHFHRAVSFWNEVKSGQQRAFLPESVLAETVYVLLKIYRVPRLKIAENLLGLLSYKGLVGEIGLFRRALEIFAARKIDIVDALVLSWAEVKGYQIASFDRDVSKGSFHETS</sequence>
<dbReference type="Gene3D" id="3.40.50.1010">
    <property type="entry name" value="5'-nuclease"/>
    <property type="match status" value="1"/>
</dbReference>
<reference evidence="2" key="1">
    <citation type="journal article" date="2020" name="mSystems">
        <title>Genome- and Community-Level Interaction Insights into Carbon Utilization and Element Cycling Functions of Hydrothermarchaeota in Hydrothermal Sediment.</title>
        <authorList>
            <person name="Zhou Z."/>
            <person name="Liu Y."/>
            <person name="Xu W."/>
            <person name="Pan J."/>
            <person name="Luo Z.H."/>
            <person name="Li M."/>
        </authorList>
    </citation>
    <scope>NUCLEOTIDE SEQUENCE [LARGE SCALE GENOMIC DNA]</scope>
    <source>
        <strain evidence="2">HyVt-533</strain>
    </source>
</reference>
<dbReference type="EMBL" id="DROK01000248">
    <property type="protein sequence ID" value="HHI97844.1"/>
    <property type="molecule type" value="Genomic_DNA"/>
</dbReference>
<organism evidence="2">
    <name type="scientific">Thermodesulfatator atlanticus</name>
    <dbReference type="NCBI Taxonomy" id="501497"/>
    <lineage>
        <taxon>Bacteria</taxon>
        <taxon>Pseudomonadati</taxon>
        <taxon>Thermodesulfobacteriota</taxon>
        <taxon>Thermodesulfobacteria</taxon>
        <taxon>Thermodesulfobacteriales</taxon>
        <taxon>Thermodesulfatatoraceae</taxon>
        <taxon>Thermodesulfatator</taxon>
    </lineage>
</organism>
<evidence type="ECO:0000313" key="2">
    <source>
        <dbReference type="EMBL" id="HHI97844.1"/>
    </source>
</evidence>
<dbReference type="InterPro" id="IPR002716">
    <property type="entry name" value="PIN_dom"/>
</dbReference>
<dbReference type="Pfam" id="PF01850">
    <property type="entry name" value="PIN"/>
    <property type="match status" value="1"/>
</dbReference>
<gene>
    <name evidence="2" type="ORF">ENJ96_08315</name>
</gene>
<dbReference type="PANTHER" id="PTHR39664:SF2">
    <property type="entry name" value="NUCLEIC ACID-BINDING PROTEIN, CONTAINING PIN DOMAIN-RELATED"/>
    <property type="match status" value="1"/>
</dbReference>
<comment type="caution">
    <text evidence="2">The sequence shown here is derived from an EMBL/GenBank/DDBJ whole genome shotgun (WGS) entry which is preliminary data.</text>
</comment>
<name>A0A7V5U360_9BACT</name>
<dbReference type="AlphaFoldDB" id="A0A7V5U360"/>
<dbReference type="Proteomes" id="UP000886101">
    <property type="component" value="Unassembled WGS sequence"/>
</dbReference>
<proteinExistence type="predicted"/>
<feature type="domain" description="PIN" evidence="1">
    <location>
        <begin position="6"/>
        <end position="125"/>
    </location>
</feature>
<evidence type="ECO:0000259" key="1">
    <source>
        <dbReference type="Pfam" id="PF01850"/>
    </source>
</evidence>
<protein>
    <submittedName>
        <fullName evidence="2">Type II toxin-antitoxin system VapC family toxin</fullName>
    </submittedName>
</protein>